<evidence type="ECO:0000256" key="4">
    <source>
        <dbReference type="ARBA" id="ARBA00022679"/>
    </source>
</evidence>
<dbReference type="PANTHER" id="PTHR11601">
    <property type="entry name" value="CYSTEINE DESULFURYLASE FAMILY MEMBER"/>
    <property type="match status" value="1"/>
</dbReference>
<keyword evidence="5" id="KW-0479">Metal-binding</keyword>
<comment type="cofactor">
    <cofactor evidence="1">
        <name>pyridoxal 5'-phosphate</name>
        <dbReference type="ChEBI" id="CHEBI:597326"/>
    </cofactor>
</comment>
<dbReference type="AlphaFoldDB" id="A0A645BF20"/>
<organism evidence="10">
    <name type="scientific">bioreactor metagenome</name>
    <dbReference type="NCBI Taxonomy" id="1076179"/>
    <lineage>
        <taxon>unclassified sequences</taxon>
        <taxon>metagenomes</taxon>
        <taxon>ecological metagenomes</taxon>
    </lineage>
</organism>
<comment type="similarity">
    <text evidence="2">Belongs to the class-V pyridoxal-phosphate-dependent aminotransferase family. NifS/IscS subfamily.</text>
</comment>
<feature type="domain" description="Aminotransferase class V" evidence="9">
    <location>
        <begin position="13"/>
        <end position="383"/>
    </location>
</feature>
<evidence type="ECO:0000256" key="8">
    <source>
        <dbReference type="ARBA" id="ARBA00023014"/>
    </source>
</evidence>
<evidence type="ECO:0000256" key="7">
    <source>
        <dbReference type="ARBA" id="ARBA00023004"/>
    </source>
</evidence>
<evidence type="ECO:0000256" key="1">
    <source>
        <dbReference type="ARBA" id="ARBA00001933"/>
    </source>
</evidence>
<dbReference type="GO" id="GO:0046872">
    <property type="term" value="F:metal ion binding"/>
    <property type="evidence" value="ECO:0007669"/>
    <property type="project" value="UniProtKB-KW"/>
</dbReference>
<dbReference type="PANTHER" id="PTHR11601:SF34">
    <property type="entry name" value="CYSTEINE DESULFURASE"/>
    <property type="match status" value="1"/>
</dbReference>
<dbReference type="EC" id="2.8.1.7" evidence="3"/>
<dbReference type="InterPro" id="IPR015421">
    <property type="entry name" value="PyrdxlP-dep_Trfase_major"/>
</dbReference>
<dbReference type="InterPro" id="IPR015424">
    <property type="entry name" value="PyrdxlP-dep_Trfase"/>
</dbReference>
<proteinExistence type="inferred from homology"/>
<dbReference type="EMBL" id="VSSQ01019560">
    <property type="protein sequence ID" value="MPM63706.1"/>
    <property type="molecule type" value="Genomic_DNA"/>
</dbReference>
<gene>
    <name evidence="10" type="primary">iscS_42</name>
    <name evidence="10" type="ORF">SDC9_110588</name>
</gene>
<name>A0A645BF20_9ZZZZ</name>
<dbReference type="InterPro" id="IPR016454">
    <property type="entry name" value="Cysteine_dSase"/>
</dbReference>
<dbReference type="Gene3D" id="3.90.1150.10">
    <property type="entry name" value="Aspartate Aminotransferase, domain 1"/>
    <property type="match status" value="1"/>
</dbReference>
<evidence type="ECO:0000259" key="9">
    <source>
        <dbReference type="Pfam" id="PF00266"/>
    </source>
</evidence>
<evidence type="ECO:0000256" key="2">
    <source>
        <dbReference type="ARBA" id="ARBA00006490"/>
    </source>
</evidence>
<dbReference type="Gene3D" id="3.40.640.10">
    <property type="entry name" value="Type I PLP-dependent aspartate aminotransferase-like (Major domain)"/>
    <property type="match status" value="1"/>
</dbReference>
<keyword evidence="4 10" id="KW-0808">Transferase</keyword>
<sequence length="405" mass="41154">MVSVTDPATQRRVYLDHAATSPLTPAAAAAMIEHLSLVGNASSLHTSGRAARRVLEDAREELAAAFGAHPTEVVLTSGGTEADNLAVHGSWIARRAAGPGQPEGRPRVLVGPIEHHALHDLVPALERDGADVARVGVRPDGTVAADDLRAILAGAPGRATAVASLMWVNNETGAVQPVGVLAEACRSVGAWSHSDAVQAFGHVPFDFAASGLDMASVSAHKVGGPVGIGTLLVRREVSPAPVIFGGGQERGVRSGTLAPVLAAGFAAAATEAAAGLATRTARWQRLRDRLVTGLAHLPGARPHLPAEASPAILNVAFEGCEADDLLLLLDAAGIDASVGSACTAGVSATSHVLLAMGLAEEEARSSLRFSVGADTTEADVETLLAALPDALAKARRAGATGRPRG</sequence>
<keyword evidence="8" id="KW-0411">Iron-sulfur</keyword>
<dbReference type="Gene3D" id="1.10.260.50">
    <property type="match status" value="1"/>
</dbReference>
<evidence type="ECO:0000256" key="6">
    <source>
        <dbReference type="ARBA" id="ARBA00022898"/>
    </source>
</evidence>
<evidence type="ECO:0000313" key="10">
    <source>
        <dbReference type="EMBL" id="MPM63706.1"/>
    </source>
</evidence>
<dbReference type="InterPro" id="IPR015422">
    <property type="entry name" value="PyrdxlP-dep_Trfase_small"/>
</dbReference>
<dbReference type="Pfam" id="PF00266">
    <property type="entry name" value="Aminotran_5"/>
    <property type="match status" value="1"/>
</dbReference>
<reference evidence="10" key="1">
    <citation type="submission" date="2019-08" db="EMBL/GenBank/DDBJ databases">
        <authorList>
            <person name="Kucharzyk K."/>
            <person name="Murdoch R.W."/>
            <person name="Higgins S."/>
            <person name="Loffler F."/>
        </authorList>
    </citation>
    <scope>NUCLEOTIDE SEQUENCE</scope>
</reference>
<dbReference type="SUPFAM" id="SSF53383">
    <property type="entry name" value="PLP-dependent transferases"/>
    <property type="match status" value="1"/>
</dbReference>
<dbReference type="PIRSF" id="PIRSF005572">
    <property type="entry name" value="NifS"/>
    <property type="match status" value="1"/>
</dbReference>
<dbReference type="InterPro" id="IPR000192">
    <property type="entry name" value="Aminotrans_V_dom"/>
</dbReference>
<keyword evidence="7" id="KW-0408">Iron</keyword>
<dbReference type="InterPro" id="IPR020578">
    <property type="entry name" value="Aminotrans_V_PyrdxlP_BS"/>
</dbReference>
<evidence type="ECO:0000256" key="3">
    <source>
        <dbReference type="ARBA" id="ARBA00012239"/>
    </source>
</evidence>
<keyword evidence="6" id="KW-0663">Pyridoxal phosphate</keyword>
<dbReference type="PROSITE" id="PS00595">
    <property type="entry name" value="AA_TRANSFER_CLASS_5"/>
    <property type="match status" value="1"/>
</dbReference>
<evidence type="ECO:0000256" key="5">
    <source>
        <dbReference type="ARBA" id="ARBA00022723"/>
    </source>
</evidence>
<protein>
    <recommendedName>
        <fullName evidence="3">cysteine desulfurase</fullName>
        <ecNumber evidence="3">2.8.1.7</ecNumber>
    </recommendedName>
</protein>
<dbReference type="GO" id="GO:0051536">
    <property type="term" value="F:iron-sulfur cluster binding"/>
    <property type="evidence" value="ECO:0007669"/>
    <property type="project" value="UniProtKB-KW"/>
</dbReference>
<accession>A0A645BF20</accession>
<dbReference type="GO" id="GO:0031071">
    <property type="term" value="F:cysteine desulfurase activity"/>
    <property type="evidence" value="ECO:0007669"/>
    <property type="project" value="UniProtKB-EC"/>
</dbReference>
<comment type="caution">
    <text evidence="10">The sequence shown here is derived from an EMBL/GenBank/DDBJ whole genome shotgun (WGS) entry which is preliminary data.</text>
</comment>